<dbReference type="EMBL" id="RHHQ01000025">
    <property type="protein sequence ID" value="RNB80130.1"/>
    <property type="molecule type" value="Genomic_DNA"/>
</dbReference>
<evidence type="ECO:0000313" key="1">
    <source>
        <dbReference type="EMBL" id="RNB80130.1"/>
    </source>
</evidence>
<organism evidence="1 2">
    <name type="scientific">Brevibacillus fluminis</name>
    <dbReference type="NCBI Taxonomy" id="511487"/>
    <lineage>
        <taxon>Bacteria</taxon>
        <taxon>Bacillati</taxon>
        <taxon>Bacillota</taxon>
        <taxon>Bacilli</taxon>
        <taxon>Bacillales</taxon>
        <taxon>Paenibacillaceae</taxon>
        <taxon>Brevibacillus</taxon>
    </lineage>
</organism>
<dbReference type="Proteomes" id="UP000271031">
    <property type="component" value="Unassembled WGS sequence"/>
</dbReference>
<comment type="caution">
    <text evidence="1">The sequence shown here is derived from an EMBL/GenBank/DDBJ whole genome shotgun (WGS) entry which is preliminary data.</text>
</comment>
<dbReference type="RefSeq" id="WP_122921114.1">
    <property type="nucleotide sequence ID" value="NZ_RHHQ01000025.1"/>
</dbReference>
<evidence type="ECO:0008006" key="3">
    <source>
        <dbReference type="Google" id="ProtNLM"/>
    </source>
</evidence>
<dbReference type="OrthoDB" id="86584at2"/>
<name>A0A3M8CWF4_9BACL</name>
<keyword evidence="2" id="KW-1185">Reference proteome</keyword>
<proteinExistence type="predicted"/>
<dbReference type="NCBIfam" id="NF038110">
    <property type="entry name" value="Lys_methyl_FliB"/>
    <property type="match status" value="1"/>
</dbReference>
<protein>
    <recommendedName>
        <fullName evidence="3">Lysine-N-methylase</fullName>
    </recommendedName>
</protein>
<dbReference type="AlphaFoldDB" id="A0A3M8CWF4"/>
<sequence length="396" mass="46772">MTKSFYNSANYMKDFQCLGDTCEDTCCQGWYVDIDKKTFVKYKRIPDKKLKRRLHMHIRRNKMKTSFSDYATIKFPKGGFCPFLNTEKLCSIQLELGPTYLSRTCATYPRQYNMVFDRHELTGACSCPEVARLVLLNRDGIRITEERELLPADPVIDNLLDDPDLEPSFEYIRHFVLDVLQHRTISIEDRLLVLGSFFADFSYEKLSRIKKRIKDYRDILDRDAVAELVAELPIEPDVQFAYFRQTIETHVQSYVSNQRYLELVDLCRQGWETHDRFTTAYHSYYRPFMIEHEYMMENYLVNHVLSQLFPIAGIEKGKEPFNEWMLMVLHYTTAKYHLIALSASQQGLTPDLVVRMMQSYARTYEHDISYFSNEIKHLQEDGLTTLPFMSILLKNE</sequence>
<reference evidence="1 2" key="1">
    <citation type="submission" date="2018-10" db="EMBL/GenBank/DDBJ databases">
        <title>Phylogenomics of Brevibacillus.</title>
        <authorList>
            <person name="Dunlap C."/>
        </authorList>
    </citation>
    <scope>NUCLEOTIDE SEQUENCE [LARGE SCALE GENOMIC DNA]</scope>
    <source>
        <strain evidence="1 2">JCM 15716</strain>
    </source>
</reference>
<accession>A0A3M8CWF4</accession>
<evidence type="ECO:0000313" key="2">
    <source>
        <dbReference type="Proteomes" id="UP000271031"/>
    </source>
</evidence>
<gene>
    <name evidence="1" type="ORF">EDM56_27345</name>
</gene>